<evidence type="ECO:0000313" key="11">
    <source>
        <dbReference type="Proteomes" id="UP001501166"/>
    </source>
</evidence>
<comment type="catalytic activity">
    <reaction evidence="9">
        <text>a 3'-end 3'-phospho-ribonucleotide-RNA + a 5'-end dephospho-ribonucleoside-RNA + GTP = a ribonucleotidyl-ribonucleotide-RNA + GMP + diphosphate</text>
        <dbReference type="Rhea" id="RHEA:68076"/>
        <dbReference type="Rhea" id="RHEA-COMP:10463"/>
        <dbReference type="Rhea" id="RHEA-COMP:13936"/>
        <dbReference type="Rhea" id="RHEA-COMP:17355"/>
        <dbReference type="ChEBI" id="CHEBI:33019"/>
        <dbReference type="ChEBI" id="CHEBI:37565"/>
        <dbReference type="ChEBI" id="CHEBI:58115"/>
        <dbReference type="ChEBI" id="CHEBI:83062"/>
        <dbReference type="ChEBI" id="CHEBI:138284"/>
        <dbReference type="ChEBI" id="CHEBI:173118"/>
        <dbReference type="EC" id="6.5.1.8"/>
    </reaction>
</comment>
<organism evidence="10 11">
    <name type="scientific">Alkalibacterium iburiense</name>
    <dbReference type="NCBI Taxonomy" id="290589"/>
    <lineage>
        <taxon>Bacteria</taxon>
        <taxon>Bacillati</taxon>
        <taxon>Bacillota</taxon>
        <taxon>Bacilli</taxon>
        <taxon>Lactobacillales</taxon>
        <taxon>Carnobacteriaceae</taxon>
        <taxon>Alkalibacterium</taxon>
    </lineage>
</organism>
<comment type="cofactor">
    <cofactor evidence="1">
        <name>Mn(2+)</name>
        <dbReference type="ChEBI" id="CHEBI:29035"/>
    </cofactor>
</comment>
<name>A0ABN0X2M5_9LACT</name>
<dbReference type="Pfam" id="PF01139">
    <property type="entry name" value="RtcB"/>
    <property type="match status" value="2"/>
</dbReference>
<evidence type="ECO:0000256" key="4">
    <source>
        <dbReference type="ARBA" id="ARBA00022723"/>
    </source>
</evidence>
<dbReference type="InterPro" id="IPR052915">
    <property type="entry name" value="RtcB-like"/>
</dbReference>
<keyword evidence="11" id="KW-1185">Reference proteome</keyword>
<keyword evidence="4" id="KW-0479">Metal-binding</keyword>
<dbReference type="PANTHER" id="PTHR43749">
    <property type="entry name" value="RNA-SPLICING LIGASE RTCB"/>
    <property type="match status" value="1"/>
</dbReference>
<dbReference type="SUPFAM" id="SSF103365">
    <property type="entry name" value="Hypothetical protein PH1602"/>
    <property type="match status" value="1"/>
</dbReference>
<evidence type="ECO:0000256" key="7">
    <source>
        <dbReference type="ARBA" id="ARBA00023134"/>
    </source>
</evidence>
<evidence type="ECO:0000256" key="1">
    <source>
        <dbReference type="ARBA" id="ARBA00001936"/>
    </source>
</evidence>
<sequence length="373" mass="41669">MGKQVVLKGAVNTATVYTDQFDKELEKQIIQLLNEPFVEGETIAIMPDTHIGKGAVIGTTMTTRNKKVSPNLVGVDIGCGIMVTKLKDGPFSKSDYMKLDQVIKEYVPSGFQVNKRTERFNRLNDLTFKLKKKQRIMQSIGSLGGGNHFIELAKNEKDEFYLAIHSGSRSLGLTVANHHQRLAKELCLKKGEQPKVNAPALAYLEGTQLEDYLNDLYIAQEYAHQNRLRMTERIIQHMGWTVSDQFDSVHNYIEPEKGILRKGATDASEGKRLIIPLNMRDGSIIAKGKGNPAWNHSAPHGAGRVLSRSAAKKELSFEFFQATMSEVYSTSVKKGTLDEAPMAYKEAKDIIDNIGDTVEILELIKPVYNFKGH</sequence>
<accession>A0ABN0X2M5</accession>
<dbReference type="EC" id="6.5.1.8" evidence="2"/>
<evidence type="ECO:0000256" key="6">
    <source>
        <dbReference type="ARBA" id="ARBA00022800"/>
    </source>
</evidence>
<evidence type="ECO:0000256" key="8">
    <source>
        <dbReference type="ARBA" id="ARBA00023211"/>
    </source>
</evidence>
<comment type="caution">
    <text evidence="10">The sequence shown here is derived from an EMBL/GenBank/DDBJ whole genome shotgun (WGS) entry which is preliminary data.</text>
</comment>
<dbReference type="GO" id="GO:0016874">
    <property type="term" value="F:ligase activity"/>
    <property type="evidence" value="ECO:0007669"/>
    <property type="project" value="UniProtKB-KW"/>
</dbReference>
<keyword evidence="3 10" id="KW-0436">Ligase</keyword>
<gene>
    <name evidence="10" type="ORF">GCM10008932_03300</name>
</gene>
<dbReference type="InterPro" id="IPR036025">
    <property type="entry name" value="RtcB-like_sf"/>
</dbReference>
<dbReference type="Gene3D" id="3.90.1860.10">
    <property type="entry name" value="tRNA-splicing ligase RtcB"/>
    <property type="match status" value="1"/>
</dbReference>
<dbReference type="RefSeq" id="WP_343753342.1">
    <property type="nucleotide sequence ID" value="NZ_BAAACW010000020.1"/>
</dbReference>
<keyword evidence="5" id="KW-0547">Nucleotide-binding</keyword>
<dbReference type="Proteomes" id="UP001501166">
    <property type="component" value="Unassembled WGS sequence"/>
</dbReference>
<keyword evidence="7" id="KW-0342">GTP-binding</keyword>
<reference evidence="10 11" key="1">
    <citation type="journal article" date="2019" name="Int. J. Syst. Evol. Microbiol.">
        <title>The Global Catalogue of Microorganisms (GCM) 10K type strain sequencing project: providing services to taxonomists for standard genome sequencing and annotation.</title>
        <authorList>
            <consortium name="The Broad Institute Genomics Platform"/>
            <consortium name="The Broad Institute Genome Sequencing Center for Infectious Disease"/>
            <person name="Wu L."/>
            <person name="Ma J."/>
        </authorList>
    </citation>
    <scope>NUCLEOTIDE SEQUENCE [LARGE SCALE GENOMIC DNA]</scope>
    <source>
        <strain evidence="10 11">JCM 12662</strain>
    </source>
</reference>
<dbReference type="InterPro" id="IPR001233">
    <property type="entry name" value="RtcB"/>
</dbReference>
<evidence type="ECO:0000256" key="2">
    <source>
        <dbReference type="ARBA" id="ARBA00012726"/>
    </source>
</evidence>
<keyword evidence="8" id="KW-0464">Manganese</keyword>
<protein>
    <recommendedName>
        <fullName evidence="2">3'-phosphate/5'-hydroxy nucleic acid ligase</fullName>
        <ecNumber evidence="2">6.5.1.8</ecNumber>
    </recommendedName>
</protein>
<dbReference type="EMBL" id="BAAACW010000020">
    <property type="protein sequence ID" value="GAA0353572.1"/>
    <property type="molecule type" value="Genomic_DNA"/>
</dbReference>
<evidence type="ECO:0000256" key="9">
    <source>
        <dbReference type="ARBA" id="ARBA00047746"/>
    </source>
</evidence>
<evidence type="ECO:0000256" key="3">
    <source>
        <dbReference type="ARBA" id="ARBA00022598"/>
    </source>
</evidence>
<proteinExistence type="predicted"/>
<evidence type="ECO:0000256" key="5">
    <source>
        <dbReference type="ARBA" id="ARBA00022741"/>
    </source>
</evidence>
<dbReference type="PANTHER" id="PTHR43749:SF2">
    <property type="entry name" value="RNA-SPLICING LIGASE RTCB"/>
    <property type="match status" value="1"/>
</dbReference>
<evidence type="ECO:0000313" key="10">
    <source>
        <dbReference type="EMBL" id="GAA0353572.1"/>
    </source>
</evidence>
<keyword evidence="6" id="KW-0692">RNA repair</keyword>